<name>A0A4C1WQT1_EUMVA</name>
<keyword evidence="2" id="KW-1185">Reference proteome</keyword>
<comment type="caution">
    <text evidence="1">The sequence shown here is derived from an EMBL/GenBank/DDBJ whole genome shotgun (WGS) entry which is preliminary data.</text>
</comment>
<reference evidence="1 2" key="1">
    <citation type="journal article" date="2019" name="Commun. Biol.">
        <title>The bagworm genome reveals a unique fibroin gene that provides high tensile strength.</title>
        <authorList>
            <person name="Kono N."/>
            <person name="Nakamura H."/>
            <person name="Ohtoshi R."/>
            <person name="Tomita M."/>
            <person name="Numata K."/>
            <person name="Arakawa K."/>
        </authorList>
    </citation>
    <scope>NUCLEOTIDE SEQUENCE [LARGE SCALE GENOMIC DNA]</scope>
</reference>
<dbReference type="EMBL" id="BGZK01000630">
    <property type="protein sequence ID" value="GBP53631.1"/>
    <property type="molecule type" value="Genomic_DNA"/>
</dbReference>
<dbReference type="Proteomes" id="UP000299102">
    <property type="component" value="Unassembled WGS sequence"/>
</dbReference>
<dbReference type="AlphaFoldDB" id="A0A4C1WQT1"/>
<sequence length="176" mass="20160">MASNRNMNSDIRKRYGFNEDVVTRVEKGLLRWFGHLERMNESRQAKPICRANVFVEKVGKSRSRKSYADQINDTLKSKKDTLNTKPTSLHEKIEESNWERSNTKMMRRSPNACARGQISTSGVARRCADGDGAATSRVSPVVICVVGRRGNPVFRPNSRLMVNGRMFWKKNHPLYE</sequence>
<gene>
    <name evidence="1" type="ORF">EVAR_38604_1</name>
</gene>
<evidence type="ECO:0000313" key="2">
    <source>
        <dbReference type="Proteomes" id="UP000299102"/>
    </source>
</evidence>
<accession>A0A4C1WQT1</accession>
<protein>
    <submittedName>
        <fullName evidence="1">Uncharacterized protein</fullName>
    </submittedName>
</protein>
<evidence type="ECO:0000313" key="1">
    <source>
        <dbReference type="EMBL" id="GBP53631.1"/>
    </source>
</evidence>
<organism evidence="1 2">
    <name type="scientific">Eumeta variegata</name>
    <name type="common">Bagworm moth</name>
    <name type="synonym">Eumeta japonica</name>
    <dbReference type="NCBI Taxonomy" id="151549"/>
    <lineage>
        <taxon>Eukaryota</taxon>
        <taxon>Metazoa</taxon>
        <taxon>Ecdysozoa</taxon>
        <taxon>Arthropoda</taxon>
        <taxon>Hexapoda</taxon>
        <taxon>Insecta</taxon>
        <taxon>Pterygota</taxon>
        <taxon>Neoptera</taxon>
        <taxon>Endopterygota</taxon>
        <taxon>Lepidoptera</taxon>
        <taxon>Glossata</taxon>
        <taxon>Ditrysia</taxon>
        <taxon>Tineoidea</taxon>
        <taxon>Psychidae</taxon>
        <taxon>Oiketicinae</taxon>
        <taxon>Eumeta</taxon>
    </lineage>
</organism>
<dbReference type="OrthoDB" id="6625421at2759"/>
<proteinExistence type="predicted"/>